<accession>A0A9N9DW23</accession>
<evidence type="ECO:0000313" key="2">
    <source>
        <dbReference type="Proteomes" id="UP000789831"/>
    </source>
</evidence>
<dbReference type="EMBL" id="CAJVPL010004713">
    <property type="protein sequence ID" value="CAG8650513.1"/>
    <property type="molecule type" value="Genomic_DNA"/>
</dbReference>
<name>A0A9N9DW23_9GLOM</name>
<keyword evidence="2" id="KW-1185">Reference proteome</keyword>
<dbReference type="AlphaFoldDB" id="A0A9N9DW23"/>
<dbReference type="Proteomes" id="UP000789831">
    <property type="component" value="Unassembled WGS sequence"/>
</dbReference>
<reference evidence="1" key="1">
    <citation type="submission" date="2021-06" db="EMBL/GenBank/DDBJ databases">
        <authorList>
            <person name="Kallberg Y."/>
            <person name="Tangrot J."/>
            <person name="Rosling A."/>
        </authorList>
    </citation>
    <scope>NUCLEOTIDE SEQUENCE</scope>
    <source>
        <strain evidence="1">MT106</strain>
    </source>
</reference>
<gene>
    <name evidence="1" type="ORF">AGERDE_LOCUS11381</name>
</gene>
<proteinExistence type="predicted"/>
<evidence type="ECO:0000313" key="1">
    <source>
        <dbReference type="EMBL" id="CAG8650513.1"/>
    </source>
</evidence>
<protein>
    <submittedName>
        <fullName evidence="1">5368_t:CDS:1</fullName>
    </submittedName>
</protein>
<organism evidence="1 2">
    <name type="scientific">Ambispora gerdemannii</name>
    <dbReference type="NCBI Taxonomy" id="144530"/>
    <lineage>
        <taxon>Eukaryota</taxon>
        <taxon>Fungi</taxon>
        <taxon>Fungi incertae sedis</taxon>
        <taxon>Mucoromycota</taxon>
        <taxon>Glomeromycotina</taxon>
        <taxon>Glomeromycetes</taxon>
        <taxon>Archaeosporales</taxon>
        <taxon>Ambisporaceae</taxon>
        <taxon>Ambispora</taxon>
    </lineage>
</organism>
<sequence>MATATFEMIPIANFLFVWTNAKELNSSSGVGSGYVAYTASPKSSGVMSYQVNK</sequence>
<comment type="caution">
    <text evidence="1">The sequence shown here is derived from an EMBL/GenBank/DDBJ whole genome shotgun (WGS) entry which is preliminary data.</text>
</comment>